<dbReference type="PANTHER" id="PTHR20531">
    <property type="entry name" value="N-ALPHA-ACETYLTRANSFERASE 40"/>
    <property type="match status" value="1"/>
</dbReference>
<comment type="catalytic activity">
    <reaction evidence="10">
        <text>N-terminal L-seryl-[histone H2A] + acetyl-CoA = N-terminal N(alpha)-acetyl-L-seryl-[histone H2A] + CoA + H(+)</text>
        <dbReference type="Rhea" id="RHEA:50600"/>
        <dbReference type="Rhea" id="RHEA-COMP:12742"/>
        <dbReference type="Rhea" id="RHEA-COMP:12744"/>
        <dbReference type="ChEBI" id="CHEBI:15378"/>
        <dbReference type="ChEBI" id="CHEBI:57287"/>
        <dbReference type="ChEBI" id="CHEBI:57288"/>
        <dbReference type="ChEBI" id="CHEBI:64738"/>
        <dbReference type="ChEBI" id="CHEBI:83690"/>
        <dbReference type="EC" id="2.3.1.257"/>
    </reaction>
</comment>
<dbReference type="SUPFAM" id="SSF55729">
    <property type="entry name" value="Acyl-CoA N-acyltransferases (Nat)"/>
    <property type="match status" value="1"/>
</dbReference>
<dbReference type="EMBL" id="GG663737">
    <property type="protein sequence ID" value="EEH59187.1"/>
    <property type="molecule type" value="Genomic_DNA"/>
</dbReference>
<dbReference type="Gene3D" id="3.40.630.30">
    <property type="match status" value="1"/>
</dbReference>
<evidence type="ECO:0000256" key="5">
    <source>
        <dbReference type="ARBA" id="ARBA00015043"/>
    </source>
</evidence>
<evidence type="ECO:0000256" key="2">
    <source>
        <dbReference type="ARBA" id="ARBA00004496"/>
    </source>
</evidence>
<protein>
    <recommendedName>
        <fullName evidence="5">N-alpha-acetyltransferase 40</fullName>
        <ecNumber evidence="4">2.3.1.257</ecNumber>
    </recommendedName>
</protein>
<dbReference type="InterPro" id="IPR000182">
    <property type="entry name" value="GNAT_dom"/>
</dbReference>
<dbReference type="GO" id="GO:0005737">
    <property type="term" value="C:cytoplasm"/>
    <property type="evidence" value="ECO:0007669"/>
    <property type="project" value="UniProtKB-SubCell"/>
</dbReference>
<feature type="domain" description="N-acetyltransferase" evidence="13">
    <location>
        <begin position="45"/>
        <end position="203"/>
    </location>
</feature>
<feature type="compositionally biased region" description="Low complexity" evidence="12">
    <location>
        <begin position="90"/>
        <end position="102"/>
    </location>
</feature>
<dbReference type="GO" id="GO:0043998">
    <property type="term" value="F:histone H2A acetyltransferase activity"/>
    <property type="evidence" value="ECO:0007669"/>
    <property type="project" value="InterPro"/>
</dbReference>
<dbReference type="Pfam" id="PF00583">
    <property type="entry name" value="Acetyltransf_1"/>
    <property type="match status" value="1"/>
</dbReference>
<comment type="subcellular location">
    <subcellularLocation>
        <location evidence="2">Cytoplasm</location>
    </subcellularLocation>
    <subcellularLocation>
        <location evidence="1">Nucleus</location>
    </subcellularLocation>
</comment>
<evidence type="ECO:0000256" key="6">
    <source>
        <dbReference type="ARBA" id="ARBA00022490"/>
    </source>
</evidence>
<dbReference type="InterPro" id="IPR039949">
    <property type="entry name" value="NAA40"/>
</dbReference>
<dbReference type="EC" id="2.3.1.257" evidence="4"/>
<feature type="non-terminal residue" evidence="14">
    <location>
        <position position="1"/>
    </location>
</feature>
<keyword evidence="15" id="KW-1185">Reference proteome</keyword>
<feature type="region of interest" description="Disordered" evidence="12">
    <location>
        <begin position="80"/>
        <end position="102"/>
    </location>
</feature>
<evidence type="ECO:0000313" key="15">
    <source>
        <dbReference type="Proteomes" id="UP000001876"/>
    </source>
</evidence>
<dbReference type="GO" id="GO:0005634">
    <property type="term" value="C:nucleus"/>
    <property type="evidence" value="ECO:0007669"/>
    <property type="project" value="UniProtKB-SubCell"/>
</dbReference>
<evidence type="ECO:0000256" key="3">
    <source>
        <dbReference type="ARBA" id="ARBA00008870"/>
    </source>
</evidence>
<gene>
    <name evidence="14" type="ORF">MICPUCDRAFT_7366</name>
</gene>
<evidence type="ECO:0000256" key="8">
    <source>
        <dbReference type="ARBA" id="ARBA00023242"/>
    </source>
</evidence>
<name>C1MNA1_MICPC</name>
<dbReference type="GO" id="GO:0010485">
    <property type="term" value="F:histone H4 acetyltransferase activity"/>
    <property type="evidence" value="ECO:0007669"/>
    <property type="project" value="InterPro"/>
</dbReference>
<feature type="non-terminal residue" evidence="14">
    <location>
        <position position="203"/>
    </location>
</feature>
<dbReference type="AlphaFoldDB" id="C1MNA1"/>
<dbReference type="KEGG" id="mpp:MICPUCDRAFT_7366"/>
<comment type="similarity">
    <text evidence="3">Belongs to the acetyltransferase family. NAA40 subfamily.</text>
</comment>
<evidence type="ECO:0000256" key="11">
    <source>
        <dbReference type="ARBA" id="ARBA00049524"/>
    </source>
</evidence>
<dbReference type="eggNOG" id="KOG2488">
    <property type="taxonomic scope" value="Eukaryota"/>
</dbReference>
<evidence type="ECO:0000313" key="14">
    <source>
        <dbReference type="EMBL" id="EEH59187.1"/>
    </source>
</evidence>
<evidence type="ECO:0000256" key="4">
    <source>
        <dbReference type="ARBA" id="ARBA00012950"/>
    </source>
</evidence>
<comment type="catalytic activity">
    <reaction evidence="11">
        <text>N-terminal L-seryl-[histone H4] + acetyl-CoA = N-terminal N(alpha)-acetyl-L-seryl-[histone H4] + CoA + H(+)</text>
        <dbReference type="Rhea" id="RHEA:50596"/>
        <dbReference type="Rhea" id="RHEA-COMP:12740"/>
        <dbReference type="Rhea" id="RHEA-COMP:12743"/>
        <dbReference type="ChEBI" id="CHEBI:15378"/>
        <dbReference type="ChEBI" id="CHEBI:57287"/>
        <dbReference type="ChEBI" id="CHEBI:57288"/>
        <dbReference type="ChEBI" id="CHEBI:64738"/>
        <dbReference type="ChEBI" id="CHEBI:83690"/>
        <dbReference type="EC" id="2.3.1.257"/>
    </reaction>
</comment>
<keyword evidence="6" id="KW-0963">Cytoplasm</keyword>
<evidence type="ECO:0000259" key="13">
    <source>
        <dbReference type="PROSITE" id="PS51186"/>
    </source>
</evidence>
<dbReference type="CDD" id="cd04301">
    <property type="entry name" value="NAT_SF"/>
    <property type="match status" value="1"/>
</dbReference>
<reference evidence="14 15" key="1">
    <citation type="journal article" date="2009" name="Science">
        <title>Green evolution and dynamic adaptations revealed by genomes of the marine picoeukaryotes Micromonas.</title>
        <authorList>
            <person name="Worden A.Z."/>
            <person name="Lee J.H."/>
            <person name="Mock T."/>
            <person name="Rouze P."/>
            <person name="Simmons M.P."/>
            <person name="Aerts A.L."/>
            <person name="Allen A.E."/>
            <person name="Cuvelier M.L."/>
            <person name="Derelle E."/>
            <person name="Everett M.V."/>
            <person name="Foulon E."/>
            <person name="Grimwood J."/>
            <person name="Gundlach H."/>
            <person name="Henrissat B."/>
            <person name="Napoli C."/>
            <person name="McDonald S.M."/>
            <person name="Parker M.S."/>
            <person name="Rombauts S."/>
            <person name="Salamov A."/>
            <person name="Von Dassow P."/>
            <person name="Badger J.H."/>
            <person name="Coutinho P.M."/>
            <person name="Demir E."/>
            <person name="Dubchak I."/>
            <person name="Gentemann C."/>
            <person name="Eikrem W."/>
            <person name="Gready J.E."/>
            <person name="John U."/>
            <person name="Lanier W."/>
            <person name="Lindquist E.A."/>
            <person name="Lucas S."/>
            <person name="Mayer K.F."/>
            <person name="Moreau H."/>
            <person name="Not F."/>
            <person name="Otillar R."/>
            <person name="Panaud O."/>
            <person name="Pangilinan J."/>
            <person name="Paulsen I."/>
            <person name="Piegu B."/>
            <person name="Poliakov A."/>
            <person name="Robbens S."/>
            <person name="Schmutz J."/>
            <person name="Toulza E."/>
            <person name="Wyss T."/>
            <person name="Zelensky A."/>
            <person name="Zhou K."/>
            <person name="Armbrust E.V."/>
            <person name="Bhattacharya D."/>
            <person name="Goodenough U.W."/>
            <person name="Van de Peer Y."/>
            <person name="Grigoriev I.V."/>
        </authorList>
    </citation>
    <scope>NUCLEOTIDE SEQUENCE [LARGE SCALE GENOMIC DNA]</scope>
    <source>
        <strain evidence="14 15">CCMP1545</strain>
    </source>
</reference>
<dbReference type="OrthoDB" id="495500at2759"/>
<dbReference type="Proteomes" id="UP000001876">
    <property type="component" value="Unassembled WGS sequence"/>
</dbReference>
<evidence type="ECO:0000256" key="9">
    <source>
        <dbReference type="ARBA" id="ARBA00023315"/>
    </source>
</evidence>
<dbReference type="PANTHER" id="PTHR20531:SF1">
    <property type="entry name" value="N-ALPHA-ACETYLTRANSFERASE 40"/>
    <property type="match status" value="1"/>
</dbReference>
<proteinExistence type="inferred from homology"/>
<dbReference type="RefSeq" id="XP_003057542.1">
    <property type="nucleotide sequence ID" value="XM_003057496.1"/>
</dbReference>
<sequence>DPSDALAPFLAKPFARGDVRVAVTPAAPADLTAEEKKWMWSLLEANMKPVYEASKTWATEARDKRREMGEDETRYLIARDASGENADPNAASPAASSSSSARSPPLGFVHYRFVVEEDVAVLYVYELQFDAAARGRGLGRFLMMLCEALAKRAGVDGVMLTVQKANEGAMKFYAKAKYDVSIVSPSKVDPWASDEYDYEIMAK</sequence>
<dbReference type="InterPro" id="IPR016181">
    <property type="entry name" value="Acyl_CoA_acyltransferase"/>
</dbReference>
<dbReference type="GeneID" id="9682509"/>
<evidence type="ECO:0000256" key="12">
    <source>
        <dbReference type="SAM" id="MobiDB-lite"/>
    </source>
</evidence>
<keyword evidence="7" id="KW-0808">Transferase</keyword>
<evidence type="ECO:0000256" key="7">
    <source>
        <dbReference type="ARBA" id="ARBA00022679"/>
    </source>
</evidence>
<dbReference type="PROSITE" id="PS51186">
    <property type="entry name" value="GNAT"/>
    <property type="match status" value="1"/>
</dbReference>
<evidence type="ECO:0000256" key="1">
    <source>
        <dbReference type="ARBA" id="ARBA00004123"/>
    </source>
</evidence>
<dbReference type="OMA" id="QMSAIVL"/>
<keyword evidence="8" id="KW-0539">Nucleus</keyword>
<keyword evidence="9" id="KW-0012">Acyltransferase</keyword>
<dbReference type="GO" id="GO:1990189">
    <property type="term" value="F:protein N-terminal-serine acetyltransferase activity"/>
    <property type="evidence" value="ECO:0007669"/>
    <property type="project" value="UniProtKB-EC"/>
</dbReference>
<organism evidence="15">
    <name type="scientific">Micromonas pusilla (strain CCMP1545)</name>
    <name type="common">Picoplanktonic green alga</name>
    <dbReference type="NCBI Taxonomy" id="564608"/>
    <lineage>
        <taxon>Eukaryota</taxon>
        <taxon>Viridiplantae</taxon>
        <taxon>Chlorophyta</taxon>
        <taxon>Mamiellophyceae</taxon>
        <taxon>Mamiellales</taxon>
        <taxon>Mamiellaceae</taxon>
        <taxon>Micromonas</taxon>
    </lineage>
</organism>
<evidence type="ECO:0000256" key="10">
    <source>
        <dbReference type="ARBA" id="ARBA00047821"/>
    </source>
</evidence>
<accession>C1MNA1</accession>